<evidence type="ECO:0000313" key="2">
    <source>
        <dbReference type="EMBL" id="CDB61412.1"/>
    </source>
</evidence>
<proteinExistence type="predicted"/>
<keyword evidence="1" id="KW-0175">Coiled coil</keyword>
<dbReference type="RefSeq" id="WP_022200391.1">
    <property type="nucleotide sequence ID" value="NZ_FR885864.1"/>
</dbReference>
<dbReference type="Proteomes" id="UP000018009">
    <property type="component" value="Unassembled WGS sequence"/>
</dbReference>
<reference evidence="2" key="1">
    <citation type="submission" date="2012-11" db="EMBL/GenBank/DDBJ databases">
        <title>Dependencies among metagenomic species, viruses, plasmids and units of genetic variation.</title>
        <authorList>
            <person name="Nielsen H.B."/>
            <person name="Almeida M."/>
            <person name="Juncker A.S."/>
            <person name="Rasmussen S."/>
            <person name="Li J."/>
            <person name="Sunagawa S."/>
            <person name="Plichta D."/>
            <person name="Gautier L."/>
            <person name="Le Chatelier E."/>
            <person name="Peletier E."/>
            <person name="Bonde I."/>
            <person name="Nielsen T."/>
            <person name="Manichanh C."/>
            <person name="Arumugam M."/>
            <person name="Batto J."/>
            <person name="Santos M.B.Q.D."/>
            <person name="Blom N."/>
            <person name="Borruel N."/>
            <person name="Burgdorf K.S."/>
            <person name="Boumezbeur F."/>
            <person name="Casellas F."/>
            <person name="Dore J."/>
            <person name="Guarner F."/>
            <person name="Hansen T."/>
            <person name="Hildebrand F."/>
            <person name="Kaas R.S."/>
            <person name="Kennedy S."/>
            <person name="Kristiansen K."/>
            <person name="Kultima J.R."/>
            <person name="Leonard P."/>
            <person name="Levenez F."/>
            <person name="Lund O."/>
            <person name="Moumen B."/>
            <person name="Le Paslier D."/>
            <person name="Pons N."/>
            <person name="Pedersen O."/>
            <person name="Prifti E."/>
            <person name="Qin J."/>
            <person name="Raes J."/>
            <person name="Tap J."/>
            <person name="Tims S."/>
            <person name="Ussery D.W."/>
            <person name="Yamada T."/>
            <person name="MetaHit consortium"/>
            <person name="Renault P."/>
            <person name="Sicheritz-Ponten T."/>
            <person name="Bork P."/>
            <person name="Wang J."/>
            <person name="Brunak S."/>
            <person name="Ehrlich S.D."/>
        </authorList>
    </citation>
    <scope>NUCLEOTIDE SEQUENCE [LARGE SCALE GENOMIC DNA]</scope>
</reference>
<comment type="caution">
    <text evidence="2">The sequence shown here is derived from an EMBL/GenBank/DDBJ whole genome shotgun (WGS) entry which is preliminary data.</text>
</comment>
<dbReference type="AlphaFoldDB" id="R6KGU0"/>
<sequence length="81" mass="9423">MARGVRKTPLEKLQIELTEVQATINQYESCLETMREKEKSIQSQIELEEFKELKSMLDDQGMTMEDIKELVSTQNEIQQSA</sequence>
<feature type="coiled-coil region" evidence="1">
    <location>
        <begin position="10"/>
        <end position="37"/>
    </location>
</feature>
<evidence type="ECO:0000256" key="1">
    <source>
        <dbReference type="SAM" id="Coils"/>
    </source>
</evidence>
<organism evidence="2 3">
    <name type="scientific">[Clostridium] clostridioforme CAG:132</name>
    <dbReference type="NCBI Taxonomy" id="1263065"/>
    <lineage>
        <taxon>Bacteria</taxon>
        <taxon>Bacillati</taxon>
        <taxon>Bacillota</taxon>
        <taxon>Clostridia</taxon>
        <taxon>Lachnospirales</taxon>
        <taxon>Lachnospiraceae</taxon>
        <taxon>Enterocloster</taxon>
    </lineage>
</organism>
<protein>
    <submittedName>
        <fullName evidence="2">Uncharacterized protein</fullName>
    </submittedName>
</protein>
<gene>
    <name evidence="2" type="ORF">BN486_00170</name>
</gene>
<name>R6KGU0_9FIRM</name>
<dbReference type="EMBL" id="CBDY010000057">
    <property type="protein sequence ID" value="CDB61412.1"/>
    <property type="molecule type" value="Genomic_DNA"/>
</dbReference>
<evidence type="ECO:0000313" key="3">
    <source>
        <dbReference type="Proteomes" id="UP000018009"/>
    </source>
</evidence>
<accession>R6KGU0</accession>